<dbReference type="EMBL" id="BPNI01000108">
    <property type="protein sequence ID" value="GJA42901.1"/>
    <property type="molecule type" value="Genomic_DNA"/>
</dbReference>
<name>A0AAV4YRQ4_AERCA</name>
<organism evidence="1 2">
    <name type="scientific">Aeromonas caviae</name>
    <name type="common">Aeromonas punctata</name>
    <dbReference type="NCBI Taxonomy" id="648"/>
    <lineage>
        <taxon>Bacteria</taxon>
        <taxon>Pseudomonadati</taxon>
        <taxon>Pseudomonadota</taxon>
        <taxon>Gammaproteobacteria</taxon>
        <taxon>Aeromonadales</taxon>
        <taxon>Aeromonadaceae</taxon>
        <taxon>Aeromonas</taxon>
    </lineage>
</organism>
<dbReference type="Proteomes" id="UP000886939">
    <property type="component" value="Unassembled WGS sequence"/>
</dbReference>
<dbReference type="AlphaFoldDB" id="A0AAV4YRQ4"/>
<protein>
    <recommendedName>
        <fullName evidence="3">DUF3987 domain-containing protein</fullName>
    </recommendedName>
</protein>
<accession>A0AAV4YRQ4</accession>
<evidence type="ECO:0008006" key="3">
    <source>
        <dbReference type="Google" id="ProtNLM"/>
    </source>
</evidence>
<proteinExistence type="predicted"/>
<evidence type="ECO:0000313" key="2">
    <source>
        <dbReference type="Proteomes" id="UP000886939"/>
    </source>
</evidence>
<evidence type="ECO:0000313" key="1">
    <source>
        <dbReference type="EMBL" id="GJA42901.1"/>
    </source>
</evidence>
<gene>
    <name evidence="1" type="ORF">KAM343_36970</name>
</gene>
<dbReference type="RefSeq" id="WP_223917024.1">
    <property type="nucleotide sequence ID" value="NZ_BPNG01000103.1"/>
</dbReference>
<dbReference type="Pfam" id="PF13148">
    <property type="entry name" value="DUF3987"/>
    <property type="match status" value="1"/>
</dbReference>
<dbReference type="InterPro" id="IPR025048">
    <property type="entry name" value="DUF3987"/>
</dbReference>
<sequence length="338" mass="38273">MIQIALQQTNQHSYGYPFSLLPEKLVDVIRFVELETQAPSEMIAASLLGVMSQACQDVFDVAPNEKLRFPVSLYQIIVAESGERKSAVDKIIMRSIRELEDELEIKYRYQKNEYEKNSRLWVVKSRALEKLIKTAVSKGSDTSGYEIQYKELYDSKPIPPIFRRLLINDATRAAVKKGLGMGWPSFALVSDESGSILQSELLRDTPLLNAVWGDCSINVERANSDFFSIKDARFGLMLMVQPGVFKEYVKVQGPQARASGFFARCLISQPRSNIGNRFNDENHHTIISSITEAHRPSVDVIEWFNKRVRELFLQGFNRREEVSIHQDGVDGISSAGMG</sequence>
<reference evidence="1" key="1">
    <citation type="submission" date="2021-07" db="EMBL/GenBank/DDBJ databases">
        <title>Draft genome sequence of carbapenem-resistant Aeromonas spp. in Japan.</title>
        <authorList>
            <person name="Maehana S."/>
            <person name="Suzuki M."/>
            <person name="Kitasato H."/>
        </authorList>
    </citation>
    <scope>NUCLEOTIDE SEQUENCE</scope>
    <source>
        <strain evidence="1">KAM343</strain>
    </source>
</reference>
<comment type="caution">
    <text evidence="1">The sequence shown here is derived from an EMBL/GenBank/DDBJ whole genome shotgun (WGS) entry which is preliminary data.</text>
</comment>